<dbReference type="EMBL" id="BFAZ01000006">
    <property type="protein sequence ID" value="GBF42097.1"/>
    <property type="molecule type" value="Genomic_DNA"/>
</dbReference>
<evidence type="ECO:0000256" key="2">
    <source>
        <dbReference type="ARBA" id="ARBA00005011"/>
    </source>
</evidence>
<reference evidence="14" key="1">
    <citation type="journal article" date="2019" name="Microbiol. Immunol.">
        <title>Molecular and phenotypic characterization of Leptospira johnsonii sp. nov., Leptospira ellinghausenii sp. nov. and Leptospira ryugenii sp. nov. isolated from soil and water in Japan.</title>
        <authorList>
            <person name="Masuzawa T."/>
            <person name="Saito M."/>
            <person name="Nakao R."/>
            <person name="Nikaido Y."/>
            <person name="Matsumoto M."/>
            <person name="Ogawa M."/>
            <person name="Yokoyama M."/>
            <person name="Hidaka Y."/>
            <person name="Tomita J."/>
            <person name="Sakakibara K."/>
            <person name="Suzuki K."/>
            <person name="Yasuda S."/>
            <person name="Sato H."/>
            <person name="Yamaguchi M."/>
            <person name="Yoshida S.I."/>
            <person name="Koizumi N."/>
            <person name="Kawamura Y."/>
        </authorList>
    </citation>
    <scope>NUCLEOTIDE SEQUENCE [LARGE SCALE GENOMIC DNA]</scope>
    <source>
        <strain evidence="14">E18</strain>
    </source>
</reference>
<dbReference type="CDD" id="cd00609">
    <property type="entry name" value="AAT_like"/>
    <property type="match status" value="1"/>
</dbReference>
<keyword evidence="6 11" id="KW-0028">Amino-acid biosynthesis</keyword>
<dbReference type="AlphaFoldDB" id="A0A2P2DBY2"/>
<dbReference type="Gene3D" id="3.40.640.10">
    <property type="entry name" value="Type I PLP-dependent aspartate aminotransferase-like (Major domain)"/>
    <property type="match status" value="1"/>
</dbReference>
<feature type="modified residue" description="N6-(pyridoxal phosphate)lysine" evidence="11">
    <location>
        <position position="225"/>
    </location>
</feature>
<keyword evidence="9 11" id="KW-0368">Histidine biosynthesis</keyword>
<dbReference type="UniPathway" id="UPA00031">
    <property type="reaction ID" value="UER00012"/>
</dbReference>
<dbReference type="Gene3D" id="3.90.1150.10">
    <property type="entry name" value="Aspartate Aminotransferase, domain 1"/>
    <property type="match status" value="1"/>
</dbReference>
<dbReference type="PROSITE" id="PS00599">
    <property type="entry name" value="AA_TRANSFER_CLASS_2"/>
    <property type="match status" value="1"/>
</dbReference>
<dbReference type="OrthoDB" id="9813612at2"/>
<evidence type="ECO:0000256" key="5">
    <source>
        <dbReference type="ARBA" id="ARBA00022576"/>
    </source>
</evidence>
<dbReference type="Proteomes" id="UP000245206">
    <property type="component" value="Unassembled WGS sequence"/>
</dbReference>
<dbReference type="GO" id="GO:0030170">
    <property type="term" value="F:pyridoxal phosphate binding"/>
    <property type="evidence" value="ECO:0007669"/>
    <property type="project" value="InterPro"/>
</dbReference>
<comment type="pathway">
    <text evidence="2 11">Amino-acid biosynthesis; L-histidine biosynthesis; L-histidine from 5-phospho-alpha-D-ribose 1-diphosphate: step 7/9.</text>
</comment>
<dbReference type="InterPro" id="IPR015421">
    <property type="entry name" value="PyrdxlP-dep_Trfase_major"/>
</dbReference>
<dbReference type="GO" id="GO:0004400">
    <property type="term" value="F:histidinol-phosphate transaminase activity"/>
    <property type="evidence" value="ECO:0007669"/>
    <property type="project" value="UniProtKB-UniRule"/>
</dbReference>
<evidence type="ECO:0000256" key="6">
    <source>
        <dbReference type="ARBA" id="ARBA00022605"/>
    </source>
</evidence>
<feature type="domain" description="Aminotransferase class I/classII large" evidence="12">
    <location>
        <begin position="36"/>
        <end position="359"/>
    </location>
</feature>
<organism evidence="13 14">
    <name type="scientific">Leptospira ellinghausenii</name>
    <dbReference type="NCBI Taxonomy" id="1917822"/>
    <lineage>
        <taxon>Bacteria</taxon>
        <taxon>Pseudomonadati</taxon>
        <taxon>Spirochaetota</taxon>
        <taxon>Spirochaetia</taxon>
        <taxon>Leptospirales</taxon>
        <taxon>Leptospiraceae</taxon>
        <taxon>Leptospira</taxon>
    </lineage>
</organism>
<protein>
    <recommendedName>
        <fullName evidence="11">Histidinol-phosphate aminotransferase</fullName>
        <ecNumber evidence="11">2.6.1.9</ecNumber>
    </recommendedName>
    <alternativeName>
        <fullName evidence="11">Imidazole acetol-phosphate transaminase</fullName>
    </alternativeName>
</protein>
<comment type="caution">
    <text evidence="13">The sequence shown here is derived from an EMBL/GenBank/DDBJ whole genome shotgun (WGS) entry which is preliminary data.</text>
</comment>
<comment type="subunit">
    <text evidence="4 11">Homodimer.</text>
</comment>
<dbReference type="GO" id="GO:0000105">
    <property type="term" value="P:L-histidine biosynthetic process"/>
    <property type="evidence" value="ECO:0007669"/>
    <property type="project" value="UniProtKB-UniRule"/>
</dbReference>
<dbReference type="InterPro" id="IPR005861">
    <property type="entry name" value="HisP_aminotrans"/>
</dbReference>
<evidence type="ECO:0000313" key="14">
    <source>
        <dbReference type="Proteomes" id="UP000245206"/>
    </source>
</evidence>
<accession>A0A2P2DBY2</accession>
<sequence>MASQENLFDPKLFVRKELQQFSPYTPGEQPGLTTSTIKLNTNENPYPPSPKIQKALEEVIEKGLLRKYPNYHARKLQELIANDYDLDPNQILVTNGSDEALRLLFQTFIGPGDTVVAPDPTYSYYPVLTEQMMVGANYKAIPVLENLHFDFETLKKSDGKLLCFAHPNAPTGIEEPKEKLLDLIRSFRGFVLSDEAYIDFTDASASLMPEIKHHPNLLVSRTFSKSYALAGLRVGYIVGSVETISWIRKLKDSYNVGIIDQVIAETSYQDKEYFLTKRNLVISERSRLKTNLESLGFTIPDSSTNFLFCKPKPGISPEHLYLSLKEKNILIRYFSYGICKEFIRITIGTKEENDILFQSLKALV</sequence>
<comment type="cofactor">
    <cofactor evidence="1 11">
        <name>pyridoxal 5'-phosphate</name>
        <dbReference type="ChEBI" id="CHEBI:597326"/>
    </cofactor>
</comment>
<keyword evidence="7 11" id="KW-0808">Transferase</keyword>
<dbReference type="SUPFAM" id="SSF53383">
    <property type="entry name" value="PLP-dependent transferases"/>
    <property type="match status" value="1"/>
</dbReference>
<dbReference type="RefSeq" id="WP_108959222.1">
    <property type="nucleotide sequence ID" value="NZ_BFAZ01000006.1"/>
</dbReference>
<dbReference type="InterPro" id="IPR004839">
    <property type="entry name" value="Aminotransferase_I/II_large"/>
</dbReference>
<evidence type="ECO:0000256" key="7">
    <source>
        <dbReference type="ARBA" id="ARBA00022679"/>
    </source>
</evidence>
<comment type="similarity">
    <text evidence="3 11">Belongs to the class-II pyridoxal-phosphate-dependent aminotransferase family. Histidinol-phosphate aminotransferase subfamily.</text>
</comment>
<evidence type="ECO:0000256" key="3">
    <source>
        <dbReference type="ARBA" id="ARBA00007970"/>
    </source>
</evidence>
<evidence type="ECO:0000256" key="8">
    <source>
        <dbReference type="ARBA" id="ARBA00022898"/>
    </source>
</evidence>
<evidence type="ECO:0000259" key="12">
    <source>
        <dbReference type="Pfam" id="PF00155"/>
    </source>
</evidence>
<keyword evidence="14" id="KW-1185">Reference proteome</keyword>
<dbReference type="InterPro" id="IPR015424">
    <property type="entry name" value="PyrdxlP-dep_Trfase"/>
</dbReference>
<dbReference type="EC" id="2.6.1.9" evidence="11"/>
<name>A0A2P2DBY2_9LEPT</name>
<keyword evidence="8 11" id="KW-0663">Pyridoxal phosphate</keyword>
<dbReference type="PANTHER" id="PTHR42885:SF2">
    <property type="entry name" value="HISTIDINOL-PHOSPHATE AMINOTRANSFERASE"/>
    <property type="match status" value="1"/>
</dbReference>
<comment type="catalytic activity">
    <reaction evidence="10 11">
        <text>L-histidinol phosphate + 2-oxoglutarate = 3-(imidazol-4-yl)-2-oxopropyl phosphate + L-glutamate</text>
        <dbReference type="Rhea" id="RHEA:23744"/>
        <dbReference type="ChEBI" id="CHEBI:16810"/>
        <dbReference type="ChEBI" id="CHEBI:29985"/>
        <dbReference type="ChEBI" id="CHEBI:57766"/>
        <dbReference type="ChEBI" id="CHEBI:57980"/>
        <dbReference type="EC" id="2.6.1.9"/>
    </reaction>
</comment>
<dbReference type="PANTHER" id="PTHR42885">
    <property type="entry name" value="HISTIDINOL-PHOSPHATE AMINOTRANSFERASE-RELATED"/>
    <property type="match status" value="1"/>
</dbReference>
<evidence type="ECO:0000256" key="9">
    <source>
        <dbReference type="ARBA" id="ARBA00023102"/>
    </source>
</evidence>
<evidence type="ECO:0000313" key="13">
    <source>
        <dbReference type="EMBL" id="GBF42097.1"/>
    </source>
</evidence>
<dbReference type="InterPro" id="IPR015422">
    <property type="entry name" value="PyrdxlP-dep_Trfase_small"/>
</dbReference>
<dbReference type="InterPro" id="IPR001917">
    <property type="entry name" value="Aminotrans_II_pyridoxalP_BS"/>
</dbReference>
<dbReference type="NCBIfam" id="TIGR01141">
    <property type="entry name" value="hisC"/>
    <property type="match status" value="1"/>
</dbReference>
<proteinExistence type="inferred from homology"/>
<dbReference type="Pfam" id="PF00155">
    <property type="entry name" value="Aminotran_1_2"/>
    <property type="match status" value="1"/>
</dbReference>
<dbReference type="HAMAP" id="MF_01023">
    <property type="entry name" value="HisC_aminotrans_2"/>
    <property type="match status" value="1"/>
</dbReference>
<evidence type="ECO:0000256" key="1">
    <source>
        <dbReference type="ARBA" id="ARBA00001933"/>
    </source>
</evidence>
<evidence type="ECO:0000256" key="4">
    <source>
        <dbReference type="ARBA" id="ARBA00011738"/>
    </source>
</evidence>
<evidence type="ECO:0000256" key="11">
    <source>
        <dbReference type="HAMAP-Rule" id="MF_01023"/>
    </source>
</evidence>
<keyword evidence="5 11" id="KW-0032">Aminotransferase</keyword>
<gene>
    <name evidence="11 13" type="primary">hisC</name>
    <name evidence="13" type="ORF">LPTSP2_13830</name>
</gene>
<evidence type="ECO:0000256" key="10">
    <source>
        <dbReference type="ARBA" id="ARBA00047481"/>
    </source>
</evidence>